<dbReference type="Gene3D" id="1.25.40.10">
    <property type="entry name" value="Tetratricopeptide repeat domain"/>
    <property type="match status" value="1"/>
</dbReference>
<organism evidence="4 5">
    <name type="scientific">Stieleria neptunia</name>
    <dbReference type="NCBI Taxonomy" id="2527979"/>
    <lineage>
        <taxon>Bacteria</taxon>
        <taxon>Pseudomonadati</taxon>
        <taxon>Planctomycetota</taxon>
        <taxon>Planctomycetia</taxon>
        <taxon>Pirellulales</taxon>
        <taxon>Pirellulaceae</taxon>
        <taxon>Stieleria</taxon>
    </lineage>
</organism>
<dbReference type="SUPFAM" id="SSF48452">
    <property type="entry name" value="TPR-like"/>
    <property type="match status" value="1"/>
</dbReference>
<gene>
    <name evidence="4" type="ORF">Enr13x_70900</name>
</gene>
<dbReference type="OrthoDB" id="9778733at2"/>
<evidence type="ECO:0000256" key="1">
    <source>
        <dbReference type="ARBA" id="ARBA00022737"/>
    </source>
</evidence>
<dbReference type="RefSeq" id="WP_145391280.1">
    <property type="nucleotide sequence ID" value="NZ_CP037423.1"/>
</dbReference>
<evidence type="ECO:0000256" key="2">
    <source>
        <dbReference type="ARBA" id="ARBA00022803"/>
    </source>
</evidence>
<evidence type="ECO:0000313" key="4">
    <source>
        <dbReference type="EMBL" id="QDV47181.1"/>
    </source>
</evidence>
<dbReference type="InterPro" id="IPR051012">
    <property type="entry name" value="CellSynth/LPSAsmb/PSIAsmb"/>
</dbReference>
<reference evidence="4 5" key="1">
    <citation type="submission" date="2019-03" db="EMBL/GenBank/DDBJ databases">
        <title>Deep-cultivation of Planctomycetes and their phenomic and genomic characterization uncovers novel biology.</title>
        <authorList>
            <person name="Wiegand S."/>
            <person name="Jogler M."/>
            <person name="Boedeker C."/>
            <person name="Pinto D."/>
            <person name="Vollmers J."/>
            <person name="Rivas-Marin E."/>
            <person name="Kohn T."/>
            <person name="Peeters S.H."/>
            <person name="Heuer A."/>
            <person name="Rast P."/>
            <person name="Oberbeckmann S."/>
            <person name="Bunk B."/>
            <person name="Jeske O."/>
            <person name="Meyerdierks A."/>
            <person name="Storesund J.E."/>
            <person name="Kallscheuer N."/>
            <person name="Luecker S."/>
            <person name="Lage O.M."/>
            <person name="Pohl T."/>
            <person name="Merkel B.J."/>
            <person name="Hornburger P."/>
            <person name="Mueller R.-W."/>
            <person name="Bruemmer F."/>
            <person name="Labrenz M."/>
            <person name="Spormann A.M."/>
            <person name="Op den Camp H."/>
            <person name="Overmann J."/>
            <person name="Amann R."/>
            <person name="Jetten M.S.M."/>
            <person name="Mascher T."/>
            <person name="Medema M.H."/>
            <person name="Devos D.P."/>
            <person name="Kaster A.-K."/>
            <person name="Ovreas L."/>
            <person name="Rohde M."/>
            <person name="Galperin M.Y."/>
            <person name="Jogler C."/>
        </authorList>
    </citation>
    <scope>NUCLEOTIDE SEQUENCE [LARGE SCALE GENOMIC DNA]</scope>
    <source>
        <strain evidence="4 5">Enr13</strain>
    </source>
</reference>
<dbReference type="PANTHER" id="PTHR45586:SF1">
    <property type="entry name" value="LIPOPOLYSACCHARIDE ASSEMBLY PROTEIN B"/>
    <property type="match status" value="1"/>
</dbReference>
<dbReference type="Pfam" id="PF07719">
    <property type="entry name" value="TPR_2"/>
    <property type="match status" value="1"/>
</dbReference>
<dbReference type="AlphaFoldDB" id="A0A518I269"/>
<feature type="repeat" description="TPR" evidence="3">
    <location>
        <begin position="72"/>
        <end position="105"/>
    </location>
</feature>
<feature type="repeat" description="TPR" evidence="3">
    <location>
        <begin position="106"/>
        <end position="139"/>
    </location>
</feature>
<accession>A0A518I269</accession>
<dbReference type="Proteomes" id="UP000319004">
    <property type="component" value="Chromosome"/>
</dbReference>
<name>A0A518I269_9BACT</name>
<dbReference type="PROSITE" id="PS50005">
    <property type="entry name" value="TPR"/>
    <property type="match status" value="2"/>
</dbReference>
<keyword evidence="2 3" id="KW-0802">TPR repeat</keyword>
<dbReference type="KEGG" id="snep:Enr13x_70900"/>
<keyword evidence="4" id="KW-0449">Lipoprotein</keyword>
<dbReference type="InterPro" id="IPR019734">
    <property type="entry name" value="TPR_rpt"/>
</dbReference>
<evidence type="ECO:0000313" key="5">
    <source>
        <dbReference type="Proteomes" id="UP000319004"/>
    </source>
</evidence>
<proteinExistence type="predicted"/>
<dbReference type="InterPro" id="IPR013105">
    <property type="entry name" value="TPR_2"/>
</dbReference>
<dbReference type="SMART" id="SM00028">
    <property type="entry name" value="TPR"/>
    <property type="match status" value="4"/>
</dbReference>
<sequence>MPTVADVLSQGWKVHQAGKIEEALRVYQHVIKQAPRNPEAHVYLGIALFDQRRYNDSISAYRTALALKDAFPIAWNNLGNSLRMTGDVQESDACFEKAFKLDPSYLSVYKNRGTLWIWSGEIERGLRWYEKGLQIAPDDPELHRNLGVIYLLLGDFDRGWSEYRWRWKMGGLRRPQSHAPLWNGEPISGRSILLYPEQGRGDEMHFIRLASVLAAEGARVVVQTDPQMIPLFTSVRGVHTLLPVGSQLPPVDFQASFIDAVDGWYQATGQLPYVAKHFGERDDRSGYLNVSDPLVNYWHRWMEKNALGKDHRKRIGIAWQGNPKHHADVYRSIPLEAFRPLAEDEDLHLVSLQFGFGSEQLDQVDFGNVISRLPADTDTSGGAFTDTAAVMKNLDHVITTDTSVAHLAGALGVPTTVMLGRVPDWRWLCDGDRTEWYPSMRLVRQREMGHWNDVVQEAHRSLKQVDQVP</sequence>
<protein>
    <submittedName>
        <fullName evidence="4">Lipoprotein NlpI</fullName>
    </submittedName>
</protein>
<dbReference type="SUPFAM" id="SSF53756">
    <property type="entry name" value="UDP-Glycosyltransferase/glycogen phosphorylase"/>
    <property type="match status" value="1"/>
</dbReference>
<dbReference type="InterPro" id="IPR011990">
    <property type="entry name" value="TPR-like_helical_dom_sf"/>
</dbReference>
<dbReference type="EMBL" id="CP037423">
    <property type="protein sequence ID" value="QDV47181.1"/>
    <property type="molecule type" value="Genomic_DNA"/>
</dbReference>
<dbReference type="PANTHER" id="PTHR45586">
    <property type="entry name" value="TPR REPEAT-CONTAINING PROTEIN PA4667"/>
    <property type="match status" value="1"/>
</dbReference>
<evidence type="ECO:0000256" key="3">
    <source>
        <dbReference type="PROSITE-ProRule" id="PRU00339"/>
    </source>
</evidence>
<keyword evidence="1" id="KW-0677">Repeat</keyword>
<dbReference type="Gene3D" id="3.40.50.2000">
    <property type="entry name" value="Glycogen Phosphorylase B"/>
    <property type="match status" value="1"/>
</dbReference>
<keyword evidence="5" id="KW-1185">Reference proteome</keyword>
<dbReference type="Pfam" id="PF13432">
    <property type="entry name" value="TPR_16"/>
    <property type="match status" value="1"/>
</dbReference>